<dbReference type="Gene3D" id="3.40.50.1000">
    <property type="entry name" value="HAD superfamily/HAD-like"/>
    <property type="match status" value="1"/>
</dbReference>
<comment type="caution">
    <text evidence="1">The sequence shown here is derived from an EMBL/GenBank/DDBJ whole genome shotgun (WGS) entry which is preliminary data.</text>
</comment>
<dbReference type="Proteomes" id="UP000254720">
    <property type="component" value="Unassembled WGS sequence"/>
</dbReference>
<keyword evidence="2" id="KW-1185">Reference proteome</keyword>
<reference evidence="1 2" key="1">
    <citation type="submission" date="2018-07" db="EMBL/GenBank/DDBJ databases">
        <title>Genomic Encyclopedia of Type Strains, Phase IV (KMG-IV): sequencing the most valuable type-strain genomes for metagenomic binning, comparative biology and taxonomic classification.</title>
        <authorList>
            <person name="Goeker M."/>
        </authorList>
    </citation>
    <scope>NUCLEOTIDE SEQUENCE [LARGE SCALE GENOMIC DNA]</scope>
    <source>
        <strain evidence="1 2">DSM 16500</strain>
    </source>
</reference>
<dbReference type="AlphaFoldDB" id="A0A370G3V8"/>
<accession>A0A370G3V8</accession>
<dbReference type="Gene3D" id="1.10.150.400">
    <property type="match status" value="1"/>
</dbReference>
<sequence>MDKVTQVRLQSMMQMSDKVRANDLLKLLEHFKDKIKVLSLDCFDTLIWRKTASPKDVFFDLQQRHFFQSMGFNASLRISAEGKSRQLSALKGKGGEVKLKDIYADGFHELTQEQINDLVKDELLSEKNACFAFPPVIELLKAARKTGIKVIIVSDTYFEEYQLKEMLSFFLPKDALEIIDKIFCSCEVGRSKTSGIFYDVIQYTRCSPEQILHIGDNPVADYLMPKAFKINAFHFIHQDDCIKDLIRLQDTAAKIIDPSINSVKPLYSPFRCVFSLQSFSKTNPEKFIGYASLGPIMYSFAHFLCNEVTKLKEKNKNPKVLFLMRDAYLPSMACETYLGSEIGKRVRISRFASYAASFMTPDDIDSYLIEIGATNRFHDVARQLLLPEKVYDPIIRVAEHSKNPASEFMKLIRRKDIVKIILAKSEQYRSRLIKHLDKQVGLEKGSTLVLVDLGYSGTAQRRLTPVFKALGIDVVGRYLLSLRVPGWEANRCGLIDPSWCDDNAMLTIVFYITLLEQLCTSNERSVIDYDENGDAIYSDIIMGDQQHQKLINIQSSCIQFVKDAIEFFRLANMTLSNDMLRQTAMTELCRMIFLPTEWELDYLKTFQAEMNLGTTDILRVFDPEQGLLGLRKRGMFYMEKPSKLTRTNYPAELRTAGIEFVLSLIAQHRFGLDLKLKDMVLRKEPIQVMFQQGTEVYKTPTEAVATHDGFFSVWLPANLKTFILLGERYEWIQIESAEFITMDAFVNQNEAQNTMDAFNFINFDQIENKGNNLYKLTSSTSSISFNPIPSANANEYVFRIVYRPIIKRADHIANPSETIQSQQMGVQASHSIC</sequence>
<dbReference type="EMBL" id="QQAX01000031">
    <property type="protein sequence ID" value="RDI38541.1"/>
    <property type="molecule type" value="Genomic_DNA"/>
</dbReference>
<dbReference type="Pfam" id="PF00702">
    <property type="entry name" value="Hydrolase"/>
    <property type="match status" value="1"/>
</dbReference>
<dbReference type="InterPro" id="IPR036412">
    <property type="entry name" value="HAD-like_sf"/>
</dbReference>
<name>A0A370G3V8_9COXI</name>
<proteinExistence type="predicted"/>
<organism evidence="1 2">
    <name type="scientific">Aquicella lusitana</name>
    <dbReference type="NCBI Taxonomy" id="254246"/>
    <lineage>
        <taxon>Bacteria</taxon>
        <taxon>Pseudomonadati</taxon>
        <taxon>Pseudomonadota</taxon>
        <taxon>Gammaproteobacteria</taxon>
        <taxon>Legionellales</taxon>
        <taxon>Coxiellaceae</taxon>
        <taxon>Aquicella</taxon>
    </lineage>
</organism>
<dbReference type="OrthoDB" id="9816564at2"/>
<evidence type="ECO:0000313" key="2">
    <source>
        <dbReference type="Proteomes" id="UP000254720"/>
    </source>
</evidence>
<dbReference type="SUPFAM" id="SSF56784">
    <property type="entry name" value="HAD-like"/>
    <property type="match status" value="1"/>
</dbReference>
<protein>
    <submittedName>
        <fullName evidence="1">Haloacid dehalogenase-like hydrolase</fullName>
    </submittedName>
</protein>
<keyword evidence="1" id="KW-0378">Hydrolase</keyword>
<dbReference type="RefSeq" id="WP_114835327.1">
    <property type="nucleotide sequence ID" value="NZ_LR699116.1"/>
</dbReference>
<evidence type="ECO:0000313" key="1">
    <source>
        <dbReference type="EMBL" id="RDI38541.1"/>
    </source>
</evidence>
<gene>
    <name evidence="1" type="ORF">C8D86_13123</name>
</gene>
<dbReference type="GO" id="GO:0016787">
    <property type="term" value="F:hydrolase activity"/>
    <property type="evidence" value="ECO:0007669"/>
    <property type="project" value="UniProtKB-KW"/>
</dbReference>
<dbReference type="InterPro" id="IPR023214">
    <property type="entry name" value="HAD_sf"/>
</dbReference>